<organism evidence="2 3">
    <name type="scientific">Paludisphaera borealis</name>
    <dbReference type="NCBI Taxonomy" id="1387353"/>
    <lineage>
        <taxon>Bacteria</taxon>
        <taxon>Pseudomonadati</taxon>
        <taxon>Planctomycetota</taxon>
        <taxon>Planctomycetia</taxon>
        <taxon>Isosphaerales</taxon>
        <taxon>Isosphaeraceae</taxon>
        <taxon>Paludisphaera</taxon>
    </lineage>
</organism>
<dbReference type="RefSeq" id="WP_076344064.1">
    <property type="nucleotide sequence ID" value="NZ_CP019082.1"/>
</dbReference>
<dbReference type="EMBL" id="CP019082">
    <property type="protein sequence ID" value="APW59839.1"/>
    <property type="molecule type" value="Genomic_DNA"/>
</dbReference>
<feature type="transmembrane region" description="Helical" evidence="1">
    <location>
        <begin position="93"/>
        <end position="110"/>
    </location>
</feature>
<keyword evidence="1" id="KW-0812">Transmembrane</keyword>
<keyword evidence="3" id="KW-1185">Reference proteome</keyword>
<evidence type="ECO:0000313" key="2">
    <source>
        <dbReference type="EMBL" id="APW59839.1"/>
    </source>
</evidence>
<protein>
    <submittedName>
        <fullName evidence="2">Uncharacterized protein</fullName>
    </submittedName>
</protein>
<accession>A0A1U7CLN9</accession>
<evidence type="ECO:0000313" key="3">
    <source>
        <dbReference type="Proteomes" id="UP000186309"/>
    </source>
</evidence>
<proteinExistence type="predicted"/>
<dbReference type="OrthoDB" id="9978098at2"/>
<name>A0A1U7CLN9_9BACT</name>
<dbReference type="AlphaFoldDB" id="A0A1U7CLN9"/>
<keyword evidence="1" id="KW-1133">Transmembrane helix</keyword>
<dbReference type="STRING" id="1387353.BSF38_01297"/>
<sequence length="112" mass="12168">MRKQSIGLDESLAARPAPRLPRLVVGVVLAAVSVPILYEGVLLCAANWKRALGMSAEARTPALDWTCELLGRLQDEVGAIILPCFQHVPWQPSHVLLAAGVAMTLSMLMLRR</sequence>
<evidence type="ECO:0000256" key="1">
    <source>
        <dbReference type="SAM" id="Phobius"/>
    </source>
</evidence>
<dbReference type="KEGG" id="pbor:BSF38_01297"/>
<reference evidence="3" key="1">
    <citation type="submission" date="2016-12" db="EMBL/GenBank/DDBJ databases">
        <title>Comparative genomics of four Isosphaeraceae planctomycetes: a common pool of plasmids and glycoside hydrolase genes.</title>
        <authorList>
            <person name="Ivanova A."/>
        </authorList>
    </citation>
    <scope>NUCLEOTIDE SEQUENCE [LARGE SCALE GENOMIC DNA]</scope>
    <source>
        <strain evidence="3">PX4</strain>
    </source>
</reference>
<gene>
    <name evidence="2" type="ORF">BSF38_01297</name>
</gene>
<feature type="transmembrane region" description="Helical" evidence="1">
    <location>
        <begin position="20"/>
        <end position="38"/>
    </location>
</feature>
<keyword evidence="1" id="KW-0472">Membrane</keyword>
<dbReference type="Proteomes" id="UP000186309">
    <property type="component" value="Chromosome"/>
</dbReference>